<accession>A0A318XMP9</accession>
<gene>
    <name evidence="6" type="ORF">LY28_01736</name>
</gene>
<evidence type="ECO:0000256" key="5">
    <source>
        <dbReference type="SAM" id="Phobius"/>
    </source>
</evidence>
<dbReference type="GO" id="GO:0016020">
    <property type="term" value="C:membrane"/>
    <property type="evidence" value="ECO:0007669"/>
    <property type="project" value="UniProtKB-SubCell"/>
</dbReference>
<keyword evidence="7" id="KW-1185">Reference proteome</keyword>
<dbReference type="EMBL" id="QKMR01000008">
    <property type="protein sequence ID" value="PYG88026.1"/>
    <property type="molecule type" value="Genomic_DNA"/>
</dbReference>
<name>A0A318XMP9_9FIRM</name>
<keyword evidence="6" id="KW-0808">Transferase</keyword>
<evidence type="ECO:0000256" key="4">
    <source>
        <dbReference type="ARBA" id="ARBA00023136"/>
    </source>
</evidence>
<feature type="transmembrane region" description="Helical" evidence="5">
    <location>
        <begin position="17"/>
        <end position="37"/>
    </location>
</feature>
<feature type="transmembrane region" description="Helical" evidence="5">
    <location>
        <begin position="99"/>
        <end position="122"/>
    </location>
</feature>
<dbReference type="AlphaFoldDB" id="A0A318XMP9"/>
<evidence type="ECO:0000313" key="6">
    <source>
        <dbReference type="EMBL" id="PYG88026.1"/>
    </source>
</evidence>
<keyword evidence="4 5" id="KW-0472">Membrane</keyword>
<evidence type="ECO:0000256" key="2">
    <source>
        <dbReference type="ARBA" id="ARBA00022692"/>
    </source>
</evidence>
<proteinExistence type="predicted"/>
<feature type="transmembrane region" description="Helical" evidence="5">
    <location>
        <begin position="227"/>
        <end position="249"/>
    </location>
</feature>
<feature type="transmembrane region" description="Helical" evidence="5">
    <location>
        <begin position="261"/>
        <end position="281"/>
    </location>
</feature>
<keyword evidence="2 5" id="KW-0812">Transmembrane</keyword>
<feature type="transmembrane region" description="Helical" evidence="5">
    <location>
        <begin position="188"/>
        <end position="207"/>
    </location>
</feature>
<feature type="transmembrane region" description="Helical" evidence="5">
    <location>
        <begin position="57"/>
        <end position="78"/>
    </location>
</feature>
<evidence type="ECO:0000256" key="3">
    <source>
        <dbReference type="ARBA" id="ARBA00022989"/>
    </source>
</evidence>
<dbReference type="InterPro" id="IPR000537">
    <property type="entry name" value="UbiA_prenyltransferase"/>
</dbReference>
<dbReference type="RefSeq" id="WP_110461773.1">
    <property type="nucleotide sequence ID" value="NZ_QKMR01000008.1"/>
</dbReference>
<dbReference type="Proteomes" id="UP000248132">
    <property type="component" value="Unassembled WGS sequence"/>
</dbReference>
<dbReference type="Pfam" id="PF01040">
    <property type="entry name" value="UbiA"/>
    <property type="match status" value="1"/>
</dbReference>
<protein>
    <submittedName>
        <fullName evidence="6">4-hydroxybenzoate polyprenyltransferase</fullName>
    </submittedName>
</protein>
<evidence type="ECO:0000256" key="1">
    <source>
        <dbReference type="ARBA" id="ARBA00004141"/>
    </source>
</evidence>
<comment type="caution">
    <text evidence="6">The sequence shown here is derived from an EMBL/GenBank/DDBJ whole genome shotgun (WGS) entry which is preliminary data.</text>
</comment>
<feature type="transmembrane region" description="Helical" evidence="5">
    <location>
        <begin position="128"/>
        <end position="149"/>
    </location>
</feature>
<evidence type="ECO:0000313" key="7">
    <source>
        <dbReference type="Proteomes" id="UP000248132"/>
    </source>
</evidence>
<organism evidence="6 7">
    <name type="scientific">Ruminiclostridium sufflavum DSM 19573</name>
    <dbReference type="NCBI Taxonomy" id="1121337"/>
    <lineage>
        <taxon>Bacteria</taxon>
        <taxon>Bacillati</taxon>
        <taxon>Bacillota</taxon>
        <taxon>Clostridia</taxon>
        <taxon>Eubacteriales</taxon>
        <taxon>Oscillospiraceae</taxon>
        <taxon>Ruminiclostridium</taxon>
    </lineage>
</organism>
<comment type="subcellular location">
    <subcellularLocation>
        <location evidence="1">Membrane</location>
        <topology evidence="1">Multi-pass membrane protein</topology>
    </subcellularLocation>
</comment>
<keyword evidence="3 5" id="KW-1133">Transmembrane helix</keyword>
<reference evidence="6 7" key="1">
    <citation type="submission" date="2018-06" db="EMBL/GenBank/DDBJ databases">
        <title>Genomic Encyclopedia of Type Strains, Phase I: the one thousand microbial genomes (KMG-I) project.</title>
        <authorList>
            <person name="Kyrpides N."/>
        </authorList>
    </citation>
    <scope>NUCLEOTIDE SEQUENCE [LARGE SCALE GENOMIC DNA]</scope>
    <source>
        <strain evidence="6 7">DSM 19573</strain>
    </source>
</reference>
<sequence length="323" mass="35994">MGSDLCTKNKKTGFLKALFIIAGRAEYFTADLTPYFIGVFLGMSVTRLNGNFATINLHSIITFIEGLLIVILAHYSAVHINVLADYEMDKRFKSELTQAVDIIGHTRLALFVVFSIVIGFLICLHLSYSNGLILLVVLWGIGTIFAVIYSAKPVRLKKYPFLGDVGRGVPLVITMPFGYYLFTQTYHHIITFCVVGMAINLFGLFMVGETWDWKDDKGIANTIAVTFGYKVALFIGLIFIPAGVAIWTYGFYTVAATSKAMSIYILISLVILAVIMVDYILRVMFRMNRYEEIEAHCGIITKVGTTVLWLLELAGAIVLFNVI</sequence>
<dbReference type="GO" id="GO:0016765">
    <property type="term" value="F:transferase activity, transferring alkyl or aryl (other than methyl) groups"/>
    <property type="evidence" value="ECO:0007669"/>
    <property type="project" value="InterPro"/>
</dbReference>